<feature type="active site" description="Charge relay system" evidence="9">
    <location>
        <position position="80"/>
    </location>
</feature>
<dbReference type="UniPathway" id="UPA00391"/>
<dbReference type="EC" id="4.-.-.-" evidence="8"/>
<sequence length="133" mass="15576">MVKIGRRTTFNSAHRLHNDKWSDEKNQKVFGKCNSPNYHGHNYTLETWVEGEIDPETGFLIDLADLKQIIKEEIEEEFDHRNLNLDVPAFKDLNPTAENIAKVIYQKLKPRLQGFKLTVRLSETQNNMVEYSE</sequence>
<organism evidence="11 12">
    <name type="scientific">Brumimicrobium aurantiacum</name>
    <dbReference type="NCBI Taxonomy" id="1737063"/>
    <lineage>
        <taxon>Bacteria</taxon>
        <taxon>Pseudomonadati</taxon>
        <taxon>Bacteroidota</taxon>
        <taxon>Flavobacteriia</taxon>
        <taxon>Flavobacteriales</taxon>
        <taxon>Crocinitomicaceae</taxon>
        <taxon>Brumimicrobium</taxon>
    </lineage>
</organism>
<keyword evidence="12" id="KW-1185">Reference proteome</keyword>
<accession>A0A3E1F1N4</accession>
<evidence type="ECO:0000256" key="10">
    <source>
        <dbReference type="PIRSR" id="PIRSR006113-2"/>
    </source>
</evidence>
<keyword evidence="4 8" id="KW-0479">Metal-binding</keyword>
<dbReference type="SUPFAM" id="SSF55620">
    <property type="entry name" value="Tetrahydrobiopterin biosynthesis enzymes-like"/>
    <property type="match status" value="1"/>
</dbReference>
<dbReference type="PANTHER" id="PTHR12589">
    <property type="entry name" value="PYRUVOYL TETRAHYDROBIOPTERIN SYNTHASE"/>
    <property type="match status" value="1"/>
</dbReference>
<evidence type="ECO:0000313" key="12">
    <source>
        <dbReference type="Proteomes" id="UP000257127"/>
    </source>
</evidence>
<dbReference type="Proteomes" id="UP000257127">
    <property type="component" value="Unassembled WGS sequence"/>
</dbReference>
<feature type="active site" description="Charge relay system" evidence="9">
    <location>
        <position position="123"/>
    </location>
</feature>
<dbReference type="EMBL" id="QURB01000001">
    <property type="protein sequence ID" value="RFC55724.1"/>
    <property type="molecule type" value="Genomic_DNA"/>
</dbReference>
<dbReference type="AlphaFoldDB" id="A0A3E1F1N4"/>
<dbReference type="OrthoDB" id="9804698at2"/>
<evidence type="ECO:0000256" key="7">
    <source>
        <dbReference type="ARBA" id="ARBA00048807"/>
    </source>
</evidence>
<feature type="binding site" evidence="10">
    <location>
        <position position="14"/>
    </location>
    <ligand>
        <name>Zn(2+)</name>
        <dbReference type="ChEBI" id="CHEBI:29105"/>
    </ligand>
</feature>
<dbReference type="InterPro" id="IPR007115">
    <property type="entry name" value="6-PTP_synth/QueD"/>
</dbReference>
<reference evidence="11 12" key="1">
    <citation type="submission" date="2018-08" db="EMBL/GenBank/DDBJ databases">
        <title>The draft genome squence of Brumimicrobium sp. N62.</title>
        <authorList>
            <person name="Du Z.-J."/>
            <person name="Luo H.-R."/>
        </authorList>
    </citation>
    <scope>NUCLEOTIDE SEQUENCE [LARGE SCALE GENOMIC DNA]</scope>
    <source>
        <strain evidence="11 12">N62</strain>
    </source>
</reference>
<protein>
    <recommendedName>
        <fullName evidence="3 8">6-carboxy-5,6,7,8-tetrahydropterin synthase</fullName>
        <ecNumber evidence="8">4.-.-.-</ecNumber>
    </recommendedName>
</protein>
<comment type="cofactor">
    <cofactor evidence="8 10">
        <name>Zn(2+)</name>
        <dbReference type="ChEBI" id="CHEBI:29105"/>
    </cofactor>
    <text evidence="8 10">Binds 1 zinc ion per subunit.</text>
</comment>
<feature type="binding site" evidence="10">
    <location>
        <position position="41"/>
    </location>
    <ligand>
        <name>Zn(2+)</name>
        <dbReference type="ChEBI" id="CHEBI:29105"/>
    </ligand>
</feature>
<dbReference type="PANTHER" id="PTHR12589:SF7">
    <property type="entry name" value="6-PYRUVOYL TETRAHYDROBIOPTERIN SYNTHASE"/>
    <property type="match status" value="1"/>
</dbReference>
<feature type="binding site" evidence="10">
    <location>
        <position position="39"/>
    </location>
    <ligand>
        <name>Zn(2+)</name>
        <dbReference type="ChEBI" id="CHEBI:29105"/>
    </ligand>
</feature>
<dbReference type="InterPro" id="IPR038418">
    <property type="entry name" value="6-PTP_synth/QueD_sf"/>
</dbReference>
<keyword evidence="6 8" id="KW-0456">Lyase</keyword>
<comment type="caution">
    <text evidence="11">The sequence shown here is derived from an EMBL/GenBank/DDBJ whole genome shotgun (WGS) entry which is preliminary data.</text>
</comment>
<evidence type="ECO:0000256" key="8">
    <source>
        <dbReference type="PIRNR" id="PIRNR006113"/>
    </source>
</evidence>
<proteinExistence type="inferred from homology"/>
<evidence type="ECO:0000256" key="4">
    <source>
        <dbReference type="ARBA" id="ARBA00022723"/>
    </source>
</evidence>
<dbReference type="RefSeq" id="WP_116879559.1">
    <property type="nucleotide sequence ID" value="NZ_QURB01000001.1"/>
</dbReference>
<dbReference type="FunFam" id="3.30.479.10:FF:000003">
    <property type="entry name" value="6-pyruvoyl tetrahydrobiopterin synthase"/>
    <property type="match status" value="1"/>
</dbReference>
<feature type="active site" description="Proton acceptor" evidence="9">
    <location>
        <position position="33"/>
    </location>
</feature>
<name>A0A3E1F1N4_9FLAO</name>
<evidence type="ECO:0000256" key="9">
    <source>
        <dbReference type="PIRSR" id="PIRSR006113-1"/>
    </source>
</evidence>
<dbReference type="Pfam" id="PF01242">
    <property type="entry name" value="PTPS"/>
    <property type="match status" value="1"/>
</dbReference>
<evidence type="ECO:0000256" key="3">
    <source>
        <dbReference type="ARBA" id="ARBA00018141"/>
    </source>
</evidence>
<evidence type="ECO:0000256" key="1">
    <source>
        <dbReference type="ARBA" id="ARBA00005061"/>
    </source>
</evidence>
<evidence type="ECO:0000256" key="5">
    <source>
        <dbReference type="ARBA" id="ARBA00022833"/>
    </source>
</evidence>
<dbReference type="PIRSF" id="PIRSF006113">
    <property type="entry name" value="PTP_synth"/>
    <property type="match status" value="1"/>
</dbReference>
<gene>
    <name evidence="11" type="ORF">DXU93_01960</name>
</gene>
<keyword evidence="5 8" id="KW-0862">Zinc</keyword>
<comment type="similarity">
    <text evidence="2 8">Belongs to the PTPS family. QueD subfamily.</text>
</comment>
<evidence type="ECO:0000256" key="2">
    <source>
        <dbReference type="ARBA" id="ARBA00008900"/>
    </source>
</evidence>
<dbReference type="GO" id="GO:0046872">
    <property type="term" value="F:metal ion binding"/>
    <property type="evidence" value="ECO:0007669"/>
    <property type="project" value="UniProtKB-KW"/>
</dbReference>
<dbReference type="Gene3D" id="3.30.479.10">
    <property type="entry name" value="6-pyruvoyl tetrahydropterin synthase/QueD"/>
    <property type="match status" value="1"/>
</dbReference>
<evidence type="ECO:0000313" key="11">
    <source>
        <dbReference type="EMBL" id="RFC55724.1"/>
    </source>
</evidence>
<comment type="catalytic activity">
    <reaction evidence="7 8">
        <text>7,8-dihydroneopterin 3'-triphosphate + H2O = 6-carboxy-5,6,7,8-tetrahydropterin + triphosphate + acetaldehyde + 2 H(+)</text>
        <dbReference type="Rhea" id="RHEA:27966"/>
        <dbReference type="ChEBI" id="CHEBI:15343"/>
        <dbReference type="ChEBI" id="CHEBI:15377"/>
        <dbReference type="ChEBI" id="CHEBI:15378"/>
        <dbReference type="ChEBI" id="CHEBI:18036"/>
        <dbReference type="ChEBI" id="CHEBI:58462"/>
        <dbReference type="ChEBI" id="CHEBI:61032"/>
        <dbReference type="EC" id="4.1.2.50"/>
    </reaction>
</comment>
<keyword evidence="8" id="KW-0671">Queuosine biosynthesis</keyword>
<comment type="pathway">
    <text evidence="1 8">Purine metabolism; 7-cyano-7-deazaguanine biosynthesis.</text>
</comment>
<evidence type="ECO:0000256" key="6">
    <source>
        <dbReference type="ARBA" id="ARBA00023239"/>
    </source>
</evidence>
<dbReference type="GO" id="GO:0070497">
    <property type="term" value="F:6-carboxytetrahydropterin synthase activity"/>
    <property type="evidence" value="ECO:0007669"/>
    <property type="project" value="UniProtKB-EC"/>
</dbReference>
<dbReference type="GO" id="GO:0008616">
    <property type="term" value="P:tRNA queuosine(34) biosynthetic process"/>
    <property type="evidence" value="ECO:0007669"/>
    <property type="project" value="UniProtKB-KW"/>
</dbReference>